<evidence type="ECO:0000256" key="5">
    <source>
        <dbReference type="ARBA" id="ARBA00022801"/>
    </source>
</evidence>
<dbReference type="PROSITE" id="PS52029">
    <property type="entry name" value="LD_TPASE"/>
    <property type="match status" value="1"/>
</dbReference>
<evidence type="ECO:0000256" key="4">
    <source>
        <dbReference type="ARBA" id="ARBA00022679"/>
    </source>
</evidence>
<reference evidence="11" key="1">
    <citation type="submission" date="2022-08" db="EMBL/GenBank/DDBJ databases">
        <authorList>
            <person name="Dzunkova M."/>
            <person name="La Clair J."/>
            <person name="Tyml T."/>
            <person name="Doud D."/>
            <person name="Schulz F."/>
            <person name="Piquer S."/>
            <person name="Porcel Sanchis D."/>
            <person name="Osborn A."/>
            <person name="Robinson D."/>
            <person name="Louie K.B."/>
            <person name="Bowen B.P."/>
            <person name="Bowers R."/>
            <person name="Lee J."/>
            <person name="Arnau Llombart V."/>
            <person name="Diaz Villanueva W."/>
            <person name="Gosliner T."/>
            <person name="Northen T."/>
            <person name="Cheng J.-F."/>
            <person name="Burkart M.D."/>
            <person name="Woyke T."/>
        </authorList>
    </citation>
    <scope>NUCLEOTIDE SEQUENCE</scope>
    <source>
        <strain evidence="11">Df01</strain>
    </source>
</reference>
<evidence type="ECO:0000256" key="2">
    <source>
        <dbReference type="ARBA" id="ARBA00005992"/>
    </source>
</evidence>
<evidence type="ECO:0000256" key="1">
    <source>
        <dbReference type="ARBA" id="ARBA00004752"/>
    </source>
</evidence>
<dbReference type="CDD" id="cd16913">
    <property type="entry name" value="YkuD_like"/>
    <property type="match status" value="1"/>
</dbReference>
<protein>
    <submittedName>
        <fullName evidence="11">L,D-transpeptidase</fullName>
    </submittedName>
</protein>
<dbReference type="InterPro" id="IPR005490">
    <property type="entry name" value="LD_TPept_cat_dom"/>
</dbReference>
<evidence type="ECO:0000256" key="8">
    <source>
        <dbReference type="ARBA" id="ARBA00023316"/>
    </source>
</evidence>
<dbReference type="PANTHER" id="PTHR30582:SF24">
    <property type="entry name" value="L,D-TRANSPEPTIDASE ERFK_SRFK-RELATED"/>
    <property type="match status" value="1"/>
</dbReference>
<keyword evidence="5" id="KW-0378">Hydrolase</keyword>
<keyword evidence="8 9" id="KW-0961">Cell wall biogenesis/degradation</keyword>
<accession>A0ABT7QKV9</accession>
<keyword evidence="12" id="KW-1185">Reference proteome</keyword>
<dbReference type="EMBL" id="JANQAO010000001">
    <property type="protein sequence ID" value="MDM5147138.1"/>
    <property type="molecule type" value="Genomic_DNA"/>
</dbReference>
<sequence length="161" mass="17848">MKEIVINLAAQSLQLFENNDLLRHYSVSTAANGAGERVNSFQTPRGRHTIHTKIGANMPINTVFRGRQPTGEIYSPQLTNQQPDRDWILTRILWLAGCEPNKNQGGDVDTLSRHIYIHGTPDSTTLGIPSSHGCVRMANLEIVELFDLVETSVSVNIVEAE</sequence>
<evidence type="ECO:0000256" key="7">
    <source>
        <dbReference type="ARBA" id="ARBA00022984"/>
    </source>
</evidence>
<evidence type="ECO:0000256" key="3">
    <source>
        <dbReference type="ARBA" id="ARBA00022676"/>
    </source>
</evidence>
<dbReference type="Gene3D" id="2.40.440.10">
    <property type="entry name" value="L,D-transpeptidase catalytic domain-like"/>
    <property type="match status" value="1"/>
</dbReference>
<name>A0ABT7QKV9_9GAMM</name>
<comment type="similarity">
    <text evidence="2">Belongs to the YkuD family.</text>
</comment>
<dbReference type="Pfam" id="PF03734">
    <property type="entry name" value="YkuD"/>
    <property type="match status" value="1"/>
</dbReference>
<feature type="active site" description="Nucleophile" evidence="9">
    <location>
        <position position="134"/>
    </location>
</feature>
<feature type="domain" description="L,D-TPase catalytic" evidence="10">
    <location>
        <begin position="2"/>
        <end position="158"/>
    </location>
</feature>
<evidence type="ECO:0000256" key="9">
    <source>
        <dbReference type="PROSITE-ProRule" id="PRU01373"/>
    </source>
</evidence>
<keyword evidence="4" id="KW-0808">Transferase</keyword>
<dbReference type="Proteomes" id="UP001168167">
    <property type="component" value="Unassembled WGS sequence"/>
</dbReference>
<dbReference type="InterPro" id="IPR050979">
    <property type="entry name" value="LD-transpeptidase"/>
</dbReference>
<feature type="active site" description="Proton donor/acceptor" evidence="9">
    <location>
        <position position="118"/>
    </location>
</feature>
<evidence type="ECO:0000259" key="10">
    <source>
        <dbReference type="PROSITE" id="PS52029"/>
    </source>
</evidence>
<dbReference type="SUPFAM" id="SSF141523">
    <property type="entry name" value="L,D-transpeptidase catalytic domain-like"/>
    <property type="match status" value="1"/>
</dbReference>
<evidence type="ECO:0000256" key="6">
    <source>
        <dbReference type="ARBA" id="ARBA00022960"/>
    </source>
</evidence>
<comment type="caution">
    <text evidence="11">The sequence shown here is derived from an EMBL/GenBank/DDBJ whole genome shotgun (WGS) entry which is preliminary data.</text>
</comment>
<reference evidence="11" key="2">
    <citation type="journal article" date="2023" name="Microbiome">
        <title>Synthase-selected sorting approach identifies a beta-lactone synthase in a nudibranch symbiotic bacterium.</title>
        <authorList>
            <person name="Dzunkova M."/>
            <person name="La Clair J.J."/>
            <person name="Tyml T."/>
            <person name="Doud D."/>
            <person name="Schulz F."/>
            <person name="Piquer-Esteban S."/>
            <person name="Porcel Sanchis D."/>
            <person name="Osborn A."/>
            <person name="Robinson D."/>
            <person name="Louie K.B."/>
            <person name="Bowen B.P."/>
            <person name="Bowers R.M."/>
            <person name="Lee J."/>
            <person name="Arnau V."/>
            <person name="Diaz-Villanueva W."/>
            <person name="Stepanauskas R."/>
            <person name="Gosliner T."/>
            <person name="Date S.V."/>
            <person name="Northen T.R."/>
            <person name="Cheng J.F."/>
            <person name="Burkart M.D."/>
            <person name="Woyke T."/>
        </authorList>
    </citation>
    <scope>NUCLEOTIDE SEQUENCE</scope>
    <source>
        <strain evidence="11">Df01</strain>
    </source>
</reference>
<evidence type="ECO:0000313" key="11">
    <source>
        <dbReference type="EMBL" id="MDM5147138.1"/>
    </source>
</evidence>
<comment type="pathway">
    <text evidence="1 9">Cell wall biogenesis; peptidoglycan biosynthesis.</text>
</comment>
<keyword evidence="6 9" id="KW-0133">Cell shape</keyword>
<keyword evidence="3" id="KW-0328">Glycosyltransferase</keyword>
<keyword evidence="7 9" id="KW-0573">Peptidoglycan synthesis</keyword>
<organism evidence="11 12">
    <name type="scientific">Candidatus Doriopsillibacter californiensis</name>
    <dbReference type="NCBI Taxonomy" id="2970740"/>
    <lineage>
        <taxon>Bacteria</taxon>
        <taxon>Pseudomonadati</taxon>
        <taxon>Pseudomonadota</taxon>
        <taxon>Gammaproteobacteria</taxon>
        <taxon>Candidatus Tethybacterales</taxon>
        <taxon>Candidatus Persebacteraceae</taxon>
        <taxon>Candidatus Doriopsillibacter</taxon>
    </lineage>
</organism>
<proteinExistence type="inferred from homology"/>
<gene>
    <name evidence="11" type="ORF">NQX30_01920</name>
</gene>
<dbReference type="PANTHER" id="PTHR30582">
    <property type="entry name" value="L,D-TRANSPEPTIDASE"/>
    <property type="match status" value="1"/>
</dbReference>
<evidence type="ECO:0000313" key="12">
    <source>
        <dbReference type="Proteomes" id="UP001168167"/>
    </source>
</evidence>
<dbReference type="InterPro" id="IPR038063">
    <property type="entry name" value="Transpep_catalytic_dom"/>
</dbReference>